<reference evidence="2 3" key="1">
    <citation type="submission" date="2020-08" db="EMBL/GenBank/DDBJ databases">
        <title>Functional genomics of gut bacteria from endangered species of beetles.</title>
        <authorList>
            <person name="Carlos-Shanley C."/>
        </authorList>
    </citation>
    <scope>NUCLEOTIDE SEQUENCE [LARGE SCALE GENOMIC DNA]</scope>
    <source>
        <strain evidence="2 3">S00127</strain>
    </source>
</reference>
<gene>
    <name evidence="2" type="ORF">HNP34_000681</name>
</gene>
<name>A0AAW3VEF7_ACILW</name>
<dbReference type="EMBL" id="JACHLA010000002">
    <property type="protein sequence ID" value="MBB6362585.1"/>
    <property type="molecule type" value="Genomic_DNA"/>
</dbReference>
<comment type="caution">
    <text evidence="2">The sequence shown here is derived from an EMBL/GenBank/DDBJ whole genome shotgun (WGS) entry which is preliminary data.</text>
</comment>
<dbReference type="RefSeq" id="WP_004646580.1">
    <property type="nucleotide sequence ID" value="NZ_BBSQ01000003.1"/>
</dbReference>
<dbReference type="Proteomes" id="UP000548425">
    <property type="component" value="Unassembled WGS sequence"/>
</dbReference>
<evidence type="ECO:0000259" key="1">
    <source>
        <dbReference type="Pfam" id="PF09722"/>
    </source>
</evidence>
<dbReference type="AlphaFoldDB" id="A0AAW3VEF7"/>
<evidence type="ECO:0000313" key="2">
    <source>
        <dbReference type="EMBL" id="MBB6362585.1"/>
    </source>
</evidence>
<protein>
    <submittedName>
        <fullName evidence="2">Uncharacterized protein (DUF2384 family)</fullName>
    </submittedName>
</protein>
<sequence length="121" mass="13554">MNSETGISKSQVLAIAVFNLAEQLQLKEFELALILGLSEAELSLVINEKELEPDTTAGEKAIALVNIYQKLFSLHGGDLSWMRHFINSPNKLLNHQTPRSLMQTEHGLSEVLRLLGRLQPY</sequence>
<evidence type="ECO:0000313" key="3">
    <source>
        <dbReference type="Proteomes" id="UP000548425"/>
    </source>
</evidence>
<feature type="domain" description="Antitoxin Xre/MbcA/ParS-like toxin-binding" evidence="1">
    <location>
        <begin position="71"/>
        <end position="119"/>
    </location>
</feature>
<organism evidence="2 3">
    <name type="scientific">Acinetobacter lwoffii</name>
    <dbReference type="NCBI Taxonomy" id="28090"/>
    <lineage>
        <taxon>Bacteria</taxon>
        <taxon>Pseudomonadati</taxon>
        <taxon>Pseudomonadota</taxon>
        <taxon>Gammaproteobacteria</taxon>
        <taxon>Moraxellales</taxon>
        <taxon>Moraxellaceae</taxon>
        <taxon>Acinetobacter</taxon>
    </lineage>
</organism>
<dbReference type="InterPro" id="IPR024467">
    <property type="entry name" value="Xre/MbcA/ParS-like_toxin-bd"/>
</dbReference>
<proteinExistence type="predicted"/>
<dbReference type="Pfam" id="PF09722">
    <property type="entry name" value="Xre_MbcA_ParS_C"/>
    <property type="match status" value="1"/>
</dbReference>
<accession>A0AAW3VEF7</accession>